<name>A0AA88A6I5_FICCA</name>
<evidence type="ECO:0000313" key="1">
    <source>
        <dbReference type="EMBL" id="GMN50279.1"/>
    </source>
</evidence>
<accession>A0AA88A6I5</accession>
<comment type="caution">
    <text evidence="1">The sequence shown here is derived from an EMBL/GenBank/DDBJ whole genome shotgun (WGS) entry which is preliminary data.</text>
</comment>
<protein>
    <submittedName>
        <fullName evidence="1">Uncharacterized protein</fullName>
    </submittedName>
</protein>
<sequence>MFSLAFTFKSEKESGHLSRDGCENHMMRVLKETSLLEEDRRSRKEQDREVVNSNNGGGLSTFRVDCLLTRSESWHCFGSARIVSMRSKKDEAHCKDYHIAGGHFCRVDRKLTVACIIFFPATDLSRGVAWMLWSIDGWSWSHALPNLSSRSCTLAAGHC</sequence>
<dbReference type="AlphaFoldDB" id="A0AA88A6I5"/>
<dbReference type="Proteomes" id="UP001187192">
    <property type="component" value="Unassembled WGS sequence"/>
</dbReference>
<proteinExistence type="predicted"/>
<reference evidence="1" key="1">
    <citation type="submission" date="2023-07" db="EMBL/GenBank/DDBJ databases">
        <title>draft genome sequence of fig (Ficus carica).</title>
        <authorList>
            <person name="Takahashi T."/>
            <person name="Nishimura K."/>
        </authorList>
    </citation>
    <scope>NUCLEOTIDE SEQUENCE</scope>
</reference>
<dbReference type="EMBL" id="BTGU01000033">
    <property type="protein sequence ID" value="GMN50279.1"/>
    <property type="molecule type" value="Genomic_DNA"/>
</dbReference>
<evidence type="ECO:0000313" key="2">
    <source>
        <dbReference type="Proteomes" id="UP001187192"/>
    </source>
</evidence>
<organism evidence="1 2">
    <name type="scientific">Ficus carica</name>
    <name type="common">Common fig</name>
    <dbReference type="NCBI Taxonomy" id="3494"/>
    <lineage>
        <taxon>Eukaryota</taxon>
        <taxon>Viridiplantae</taxon>
        <taxon>Streptophyta</taxon>
        <taxon>Embryophyta</taxon>
        <taxon>Tracheophyta</taxon>
        <taxon>Spermatophyta</taxon>
        <taxon>Magnoliopsida</taxon>
        <taxon>eudicotyledons</taxon>
        <taxon>Gunneridae</taxon>
        <taxon>Pentapetalae</taxon>
        <taxon>rosids</taxon>
        <taxon>fabids</taxon>
        <taxon>Rosales</taxon>
        <taxon>Moraceae</taxon>
        <taxon>Ficeae</taxon>
        <taxon>Ficus</taxon>
    </lineage>
</organism>
<gene>
    <name evidence="1" type="ORF">TIFTF001_019441</name>
</gene>
<keyword evidence="2" id="KW-1185">Reference proteome</keyword>